<dbReference type="AlphaFoldDB" id="A0A6G7BAQ1"/>
<keyword evidence="2 8" id="KW-0813">Transport</keyword>
<name>A0A6G7BAQ1_9LACO</name>
<evidence type="ECO:0000256" key="2">
    <source>
        <dbReference type="ARBA" id="ARBA00022448"/>
    </source>
</evidence>
<dbReference type="Pfam" id="PF00005">
    <property type="entry name" value="ABC_tran"/>
    <property type="match status" value="1"/>
</dbReference>
<dbReference type="SMART" id="SM00382">
    <property type="entry name" value="AAA"/>
    <property type="match status" value="1"/>
</dbReference>
<dbReference type="EC" id="7.-.-.-" evidence="8"/>
<dbReference type="InterPro" id="IPR003439">
    <property type="entry name" value="ABC_transporter-like_ATP-bd"/>
</dbReference>
<proteinExistence type="inferred from homology"/>
<dbReference type="Proteomes" id="UP000501676">
    <property type="component" value="Chromosome"/>
</dbReference>
<evidence type="ECO:0000256" key="3">
    <source>
        <dbReference type="ARBA" id="ARBA00022475"/>
    </source>
</evidence>
<dbReference type="SUPFAM" id="SSF52540">
    <property type="entry name" value="P-loop containing nucleoside triphosphate hydrolases"/>
    <property type="match status" value="1"/>
</dbReference>
<dbReference type="EMBL" id="CP049228">
    <property type="protein sequence ID" value="QIH24244.1"/>
    <property type="molecule type" value="Genomic_DNA"/>
</dbReference>
<dbReference type="NCBIfam" id="TIGR04521">
    <property type="entry name" value="ECF_ATPase_2"/>
    <property type="match status" value="1"/>
</dbReference>
<dbReference type="PROSITE" id="PS00211">
    <property type="entry name" value="ABC_TRANSPORTER_1"/>
    <property type="match status" value="1"/>
</dbReference>
<comment type="subcellular location">
    <subcellularLocation>
        <location evidence="1 8">Cell membrane</location>
        <topology evidence="1 8">Peripheral membrane protein</topology>
    </subcellularLocation>
</comment>
<sequence>MAIKFEKVGYTYGRETAFSSLGLNDINTVIEKNTFNSVIGHTGSGKTTLLQALDGLIKITTGTISLKNMVINVNSDEKKLFILRKHIGLVFQFSENQLFADTVLKDVMFGPINFGISVDKAKQLAEKWLRFVGIGSELFDKSPFDLSGGQMKRVAIAGVLAFEPDILCLDEPVSSLDPQGRKLIMQLFKKYQQDGHTVILVSHNMDEVYHYSDNIIVMENGTIIKQGSPRKIFEDKNWLDKHKLVRPSILKFIDDLEKVGFKVTKTNDLSNLLGDILQQIGVK</sequence>
<dbReference type="GO" id="GO:0016887">
    <property type="term" value="F:ATP hydrolysis activity"/>
    <property type="evidence" value="ECO:0007669"/>
    <property type="project" value="InterPro"/>
</dbReference>
<dbReference type="InterPro" id="IPR050095">
    <property type="entry name" value="ECF_ABC_transporter_ATP-bd"/>
</dbReference>
<evidence type="ECO:0000256" key="8">
    <source>
        <dbReference type="RuleBase" id="RU365104"/>
    </source>
</evidence>
<keyword evidence="3 8" id="KW-1003">Cell membrane</keyword>
<comment type="similarity">
    <text evidence="8">Belongs to the ABC transporter superfamily. Energy-coupling factor EcfA family.</text>
</comment>
<dbReference type="GO" id="GO:0043190">
    <property type="term" value="C:ATP-binding cassette (ABC) transporter complex"/>
    <property type="evidence" value="ECO:0007669"/>
    <property type="project" value="TreeGrafter"/>
</dbReference>
<dbReference type="PROSITE" id="PS50893">
    <property type="entry name" value="ABC_TRANSPORTER_2"/>
    <property type="match status" value="1"/>
</dbReference>
<evidence type="ECO:0000256" key="5">
    <source>
        <dbReference type="ARBA" id="ARBA00022840"/>
    </source>
</evidence>
<dbReference type="InterPro" id="IPR015856">
    <property type="entry name" value="ABC_transpr_CbiO/EcfA_su"/>
</dbReference>
<comment type="subunit">
    <text evidence="8">Forms a stable energy-coupling factor (ECF) transporter complex composed of 2 membrane-embedded substrate-binding proteins (S component), 2 ATP-binding proteins (A component) and 2 transmembrane proteins (T component).</text>
</comment>
<dbReference type="InterPro" id="IPR030946">
    <property type="entry name" value="EcfA2"/>
</dbReference>
<evidence type="ECO:0000256" key="4">
    <source>
        <dbReference type="ARBA" id="ARBA00022741"/>
    </source>
</evidence>
<dbReference type="FunFam" id="3.40.50.300:FF:000224">
    <property type="entry name" value="Energy-coupling factor transporter ATP-binding protein EcfA"/>
    <property type="match status" value="1"/>
</dbReference>
<dbReference type="RefSeq" id="WP_102878062.1">
    <property type="nucleotide sequence ID" value="NZ_CP049228.1"/>
</dbReference>
<gene>
    <name evidence="10" type="ORF">G6Z83_06125</name>
</gene>
<evidence type="ECO:0000256" key="6">
    <source>
        <dbReference type="ARBA" id="ARBA00022967"/>
    </source>
</evidence>
<keyword evidence="7 8" id="KW-0472">Membrane</keyword>
<feature type="domain" description="ABC transporter" evidence="9">
    <location>
        <begin position="3"/>
        <end position="245"/>
    </location>
</feature>
<reference evidence="10 11" key="1">
    <citation type="submission" date="2020-02" db="EMBL/GenBank/DDBJ databases">
        <title>Complete genome sequences of six Lactobacillus iners strains isolated from the human vagina.</title>
        <authorList>
            <person name="France M.T."/>
            <person name="Rutt L."/>
            <person name="Narina S."/>
            <person name="Arbaugh S."/>
            <person name="Humphrys M.S."/>
            <person name="Ma B."/>
            <person name="Hayward M.R."/>
            <person name="Relman D."/>
            <person name="Kwon D.S."/>
            <person name="Ravel J."/>
        </authorList>
    </citation>
    <scope>NUCLEOTIDE SEQUENCE [LARGE SCALE GENOMIC DNA]</scope>
    <source>
        <strain evidence="10 11">C0210C1</strain>
    </source>
</reference>
<evidence type="ECO:0000256" key="1">
    <source>
        <dbReference type="ARBA" id="ARBA00004202"/>
    </source>
</evidence>
<dbReference type="InterPro" id="IPR017871">
    <property type="entry name" value="ABC_transporter-like_CS"/>
</dbReference>
<dbReference type="PANTHER" id="PTHR43553">
    <property type="entry name" value="HEAVY METAL TRANSPORTER"/>
    <property type="match status" value="1"/>
</dbReference>
<comment type="function">
    <text evidence="8">ATP-binding (A) component of a common energy-coupling factor (ECF) ABC-transporter complex.</text>
</comment>
<organism evidence="10 11">
    <name type="scientific">Lactobacillus iners</name>
    <dbReference type="NCBI Taxonomy" id="147802"/>
    <lineage>
        <taxon>Bacteria</taxon>
        <taxon>Bacillati</taxon>
        <taxon>Bacillota</taxon>
        <taxon>Bacilli</taxon>
        <taxon>Lactobacillales</taxon>
        <taxon>Lactobacillaceae</taxon>
        <taxon>Lactobacillus</taxon>
    </lineage>
</organism>
<protein>
    <recommendedName>
        <fullName evidence="8">Energy-coupling factor transporter ATP-binding protein EcfA2</fullName>
        <ecNumber evidence="8">7.-.-.-</ecNumber>
    </recommendedName>
</protein>
<evidence type="ECO:0000259" key="9">
    <source>
        <dbReference type="PROSITE" id="PS50893"/>
    </source>
</evidence>
<dbReference type="CDD" id="cd03225">
    <property type="entry name" value="ABC_cobalt_CbiO_domain1"/>
    <property type="match status" value="1"/>
</dbReference>
<dbReference type="PANTHER" id="PTHR43553:SF27">
    <property type="entry name" value="ENERGY-COUPLING FACTOR TRANSPORTER ATP-BINDING PROTEIN ECFA2"/>
    <property type="match status" value="1"/>
</dbReference>
<dbReference type="GO" id="GO:0005524">
    <property type="term" value="F:ATP binding"/>
    <property type="evidence" value="ECO:0007669"/>
    <property type="project" value="UniProtKB-UniRule"/>
</dbReference>
<evidence type="ECO:0000313" key="10">
    <source>
        <dbReference type="EMBL" id="QIH24244.1"/>
    </source>
</evidence>
<accession>A0A6G7BAQ1</accession>
<evidence type="ECO:0000256" key="7">
    <source>
        <dbReference type="ARBA" id="ARBA00023136"/>
    </source>
</evidence>
<evidence type="ECO:0000313" key="11">
    <source>
        <dbReference type="Proteomes" id="UP000501676"/>
    </source>
</evidence>
<keyword evidence="6" id="KW-1278">Translocase</keyword>
<dbReference type="Gene3D" id="3.40.50.300">
    <property type="entry name" value="P-loop containing nucleotide triphosphate hydrolases"/>
    <property type="match status" value="1"/>
</dbReference>
<keyword evidence="5 8" id="KW-0067">ATP-binding</keyword>
<dbReference type="GO" id="GO:0042626">
    <property type="term" value="F:ATPase-coupled transmembrane transporter activity"/>
    <property type="evidence" value="ECO:0007669"/>
    <property type="project" value="TreeGrafter"/>
</dbReference>
<dbReference type="InterPro" id="IPR027417">
    <property type="entry name" value="P-loop_NTPase"/>
</dbReference>
<dbReference type="InterPro" id="IPR003593">
    <property type="entry name" value="AAA+_ATPase"/>
</dbReference>
<keyword evidence="4 8" id="KW-0547">Nucleotide-binding</keyword>